<dbReference type="AlphaFoldDB" id="A0A382EM99"/>
<feature type="transmembrane region" description="Helical" evidence="1">
    <location>
        <begin position="120"/>
        <end position="139"/>
    </location>
</feature>
<dbReference type="GO" id="GO:0016020">
    <property type="term" value="C:membrane"/>
    <property type="evidence" value="ECO:0007669"/>
    <property type="project" value="InterPro"/>
</dbReference>
<keyword evidence="1" id="KW-1133">Transmembrane helix</keyword>
<keyword evidence="1" id="KW-0812">Transmembrane</keyword>
<organism evidence="3">
    <name type="scientific">marine metagenome</name>
    <dbReference type="NCBI Taxonomy" id="408172"/>
    <lineage>
        <taxon>unclassified sequences</taxon>
        <taxon>metagenomes</taxon>
        <taxon>ecological metagenomes</taxon>
    </lineage>
</organism>
<dbReference type="InterPro" id="IPR000883">
    <property type="entry name" value="Cyt_C_Oxase_1"/>
</dbReference>
<dbReference type="GO" id="GO:0015990">
    <property type="term" value="P:electron transport coupled proton transport"/>
    <property type="evidence" value="ECO:0007669"/>
    <property type="project" value="TreeGrafter"/>
</dbReference>
<dbReference type="InterPro" id="IPR036927">
    <property type="entry name" value="Cyt_c_oxase-like_su1_sf"/>
</dbReference>
<keyword evidence="1" id="KW-0472">Membrane</keyword>
<name>A0A382EM99_9ZZZZ</name>
<feature type="non-terminal residue" evidence="3">
    <location>
        <position position="182"/>
    </location>
</feature>
<dbReference type="PRINTS" id="PR01165">
    <property type="entry name" value="CYCOXIDASEI"/>
</dbReference>
<dbReference type="GO" id="GO:0009060">
    <property type="term" value="P:aerobic respiration"/>
    <property type="evidence" value="ECO:0007669"/>
    <property type="project" value="InterPro"/>
</dbReference>
<dbReference type="PANTHER" id="PTHR10422">
    <property type="entry name" value="CYTOCHROME C OXIDASE SUBUNIT 1"/>
    <property type="match status" value="1"/>
</dbReference>
<feature type="transmembrane region" description="Helical" evidence="1">
    <location>
        <begin position="159"/>
        <end position="181"/>
    </location>
</feature>
<dbReference type="InterPro" id="IPR023616">
    <property type="entry name" value="Cyt_c_oxase-like_su1_dom"/>
</dbReference>
<gene>
    <name evidence="3" type="ORF">METZ01_LOCUS204419</name>
</gene>
<evidence type="ECO:0000256" key="1">
    <source>
        <dbReference type="SAM" id="Phobius"/>
    </source>
</evidence>
<evidence type="ECO:0000313" key="3">
    <source>
        <dbReference type="EMBL" id="SVB51565.1"/>
    </source>
</evidence>
<dbReference type="PROSITE" id="PS50855">
    <property type="entry name" value="COX1"/>
    <property type="match status" value="1"/>
</dbReference>
<reference evidence="3" key="1">
    <citation type="submission" date="2018-05" db="EMBL/GenBank/DDBJ databases">
        <authorList>
            <person name="Lanie J.A."/>
            <person name="Ng W.-L."/>
            <person name="Kazmierczak K.M."/>
            <person name="Andrzejewski T.M."/>
            <person name="Davidsen T.M."/>
            <person name="Wayne K.J."/>
            <person name="Tettelin H."/>
            <person name="Glass J.I."/>
            <person name="Rusch D."/>
            <person name="Podicherti R."/>
            <person name="Tsui H.-C.T."/>
            <person name="Winkler M.E."/>
        </authorList>
    </citation>
    <scope>NUCLEOTIDE SEQUENCE</scope>
</reference>
<dbReference type="GO" id="GO:0022904">
    <property type="term" value="P:respiratory electron transport chain"/>
    <property type="evidence" value="ECO:0007669"/>
    <property type="project" value="TreeGrafter"/>
</dbReference>
<proteinExistence type="predicted"/>
<dbReference type="SUPFAM" id="SSF81442">
    <property type="entry name" value="Cytochrome c oxidase subunit I-like"/>
    <property type="match status" value="1"/>
</dbReference>
<feature type="domain" description="Cytochrome oxidase subunit I profile" evidence="2">
    <location>
        <begin position="24"/>
        <end position="182"/>
    </location>
</feature>
<dbReference type="GO" id="GO:0004129">
    <property type="term" value="F:cytochrome-c oxidase activity"/>
    <property type="evidence" value="ECO:0007669"/>
    <property type="project" value="InterPro"/>
</dbReference>
<dbReference type="EMBL" id="UINC01045153">
    <property type="protein sequence ID" value="SVB51565.1"/>
    <property type="molecule type" value="Genomic_DNA"/>
</dbReference>
<accession>A0A382EM99</accession>
<dbReference type="GO" id="GO:0020037">
    <property type="term" value="F:heme binding"/>
    <property type="evidence" value="ECO:0007669"/>
    <property type="project" value="InterPro"/>
</dbReference>
<sequence length="182" mass="19984">MSDAVKANGEPKNYLNETYGIKSWLLTLDHKRIGILYLITLTAFFLVGGIFASVIRLELMTPKGDLVEAETFNKMFTMHGVVMIFFFLIPSIPAALGNFLIPLQIGARDVAFPRLNLASYYLYVLGGTFAVVAILMGGIDTGWTFYTPYSSSYSNSFVSLALVGVFINGFSSILTGVNFMVT</sequence>
<dbReference type="PANTHER" id="PTHR10422:SF18">
    <property type="entry name" value="CYTOCHROME C OXIDASE SUBUNIT 1"/>
    <property type="match status" value="1"/>
</dbReference>
<evidence type="ECO:0000259" key="2">
    <source>
        <dbReference type="PROSITE" id="PS50855"/>
    </source>
</evidence>
<protein>
    <recommendedName>
        <fullName evidence="2">Cytochrome oxidase subunit I profile domain-containing protein</fullName>
    </recommendedName>
</protein>
<feature type="transmembrane region" description="Helical" evidence="1">
    <location>
        <begin position="75"/>
        <end position="100"/>
    </location>
</feature>
<feature type="transmembrane region" description="Helical" evidence="1">
    <location>
        <begin position="35"/>
        <end position="55"/>
    </location>
</feature>
<dbReference type="Pfam" id="PF00115">
    <property type="entry name" value="COX1"/>
    <property type="match status" value="1"/>
</dbReference>
<dbReference type="Gene3D" id="1.20.210.10">
    <property type="entry name" value="Cytochrome c oxidase-like, subunit I domain"/>
    <property type="match status" value="1"/>
</dbReference>